<keyword evidence="4" id="KW-1185">Reference proteome</keyword>
<keyword evidence="2" id="KW-0472">Membrane</keyword>
<proteinExistence type="predicted"/>
<organism evidence="3 4">
    <name type="scientific">Rhodanobacter aciditrophus</name>
    <dbReference type="NCBI Taxonomy" id="1623218"/>
    <lineage>
        <taxon>Bacteria</taxon>
        <taxon>Pseudomonadati</taxon>
        <taxon>Pseudomonadota</taxon>
        <taxon>Gammaproteobacteria</taxon>
        <taxon>Lysobacterales</taxon>
        <taxon>Rhodanobacteraceae</taxon>
        <taxon>Rhodanobacter</taxon>
    </lineage>
</organism>
<sequence length="172" mass="17979">MGLFSSSSRSSNTTNNDIDNYNLQGTNAQTVVAGNNNTITNTDYGAIVGALDLVSQSVGSNQLVSLAAMEQSADLAEVGMAYVGEAWKDSSTLAVDTAKNAANMIDEISRNNSDRVEHMATAVATDGQNLIAENGLNFQTKMAENSRQFMYVIGGVSCVAVLGMALLAKGAK</sequence>
<accession>A0ABW4B450</accession>
<comment type="caution">
    <text evidence="3">The sequence shown here is derived from an EMBL/GenBank/DDBJ whole genome shotgun (WGS) entry which is preliminary data.</text>
</comment>
<evidence type="ECO:0008006" key="5">
    <source>
        <dbReference type="Google" id="ProtNLM"/>
    </source>
</evidence>
<keyword evidence="2" id="KW-0812">Transmembrane</keyword>
<protein>
    <recommendedName>
        <fullName evidence="5">Chemotaxis protein</fullName>
    </recommendedName>
</protein>
<feature type="transmembrane region" description="Helical" evidence="2">
    <location>
        <begin position="149"/>
        <end position="168"/>
    </location>
</feature>
<name>A0ABW4B450_9GAMM</name>
<evidence type="ECO:0000256" key="1">
    <source>
        <dbReference type="SAM" id="MobiDB-lite"/>
    </source>
</evidence>
<keyword evidence="2" id="KW-1133">Transmembrane helix</keyword>
<feature type="region of interest" description="Disordered" evidence="1">
    <location>
        <begin position="1"/>
        <end position="21"/>
    </location>
</feature>
<gene>
    <name evidence="3" type="ORF">ACFQ45_13145</name>
</gene>
<evidence type="ECO:0000256" key="2">
    <source>
        <dbReference type="SAM" id="Phobius"/>
    </source>
</evidence>
<reference evidence="4" key="1">
    <citation type="journal article" date="2019" name="Int. J. Syst. Evol. Microbiol.">
        <title>The Global Catalogue of Microorganisms (GCM) 10K type strain sequencing project: providing services to taxonomists for standard genome sequencing and annotation.</title>
        <authorList>
            <consortium name="The Broad Institute Genomics Platform"/>
            <consortium name="The Broad Institute Genome Sequencing Center for Infectious Disease"/>
            <person name="Wu L."/>
            <person name="Ma J."/>
        </authorList>
    </citation>
    <scope>NUCLEOTIDE SEQUENCE [LARGE SCALE GENOMIC DNA]</scope>
    <source>
        <strain evidence="4">JCM 30774</strain>
    </source>
</reference>
<dbReference type="EMBL" id="JBHTMN010000014">
    <property type="protein sequence ID" value="MFD1384318.1"/>
    <property type="molecule type" value="Genomic_DNA"/>
</dbReference>
<dbReference type="RefSeq" id="WP_377368419.1">
    <property type="nucleotide sequence ID" value="NZ_JBHTMN010000014.1"/>
</dbReference>
<dbReference type="Proteomes" id="UP001597059">
    <property type="component" value="Unassembled WGS sequence"/>
</dbReference>
<evidence type="ECO:0000313" key="4">
    <source>
        <dbReference type="Proteomes" id="UP001597059"/>
    </source>
</evidence>
<evidence type="ECO:0000313" key="3">
    <source>
        <dbReference type="EMBL" id="MFD1384318.1"/>
    </source>
</evidence>
<feature type="compositionally biased region" description="Low complexity" evidence="1">
    <location>
        <begin position="1"/>
        <end position="16"/>
    </location>
</feature>